<dbReference type="Pfam" id="PF14534">
    <property type="entry name" value="DUF4440"/>
    <property type="match status" value="1"/>
</dbReference>
<evidence type="ECO:0000313" key="3">
    <source>
        <dbReference type="Proteomes" id="UP000028181"/>
    </source>
</evidence>
<dbReference type="KEGG" id="ngg:RG540_PA03440"/>
<dbReference type="AlphaFoldDB" id="A0A068SXQ1"/>
<feature type="domain" description="DUF4440" evidence="1">
    <location>
        <begin position="13"/>
        <end position="121"/>
    </location>
</feature>
<dbReference type="SUPFAM" id="SSF54427">
    <property type="entry name" value="NTF2-like"/>
    <property type="match status" value="1"/>
</dbReference>
<gene>
    <name evidence="2" type="ORF">RG540_PA03440</name>
</gene>
<dbReference type="Proteomes" id="UP000028181">
    <property type="component" value="Plasmid pHAMBI540a"/>
</dbReference>
<evidence type="ECO:0000259" key="1">
    <source>
        <dbReference type="Pfam" id="PF14534"/>
    </source>
</evidence>
<keyword evidence="2" id="KW-0614">Plasmid</keyword>
<organism evidence="2 3">
    <name type="scientific">Neorhizobium galegae bv. orientalis str. HAMBI 540</name>
    <dbReference type="NCBI Taxonomy" id="1028800"/>
    <lineage>
        <taxon>Bacteria</taxon>
        <taxon>Pseudomonadati</taxon>
        <taxon>Pseudomonadota</taxon>
        <taxon>Alphaproteobacteria</taxon>
        <taxon>Hyphomicrobiales</taxon>
        <taxon>Rhizobiaceae</taxon>
        <taxon>Rhizobium/Agrobacterium group</taxon>
        <taxon>Neorhizobium</taxon>
    </lineage>
</organism>
<dbReference type="EMBL" id="HG938354">
    <property type="protein sequence ID" value="CDN51022.1"/>
    <property type="molecule type" value="Genomic_DNA"/>
</dbReference>
<geneLocation type="plasmid" evidence="3">
    <name>II</name>
</geneLocation>
<dbReference type="eggNOG" id="COG4319">
    <property type="taxonomic scope" value="Bacteria"/>
</dbReference>
<name>A0A068SXQ1_NEOGA</name>
<dbReference type="InterPro" id="IPR032710">
    <property type="entry name" value="NTF2-like_dom_sf"/>
</dbReference>
<accession>A0A068SXQ1</accession>
<evidence type="ECO:0000313" key="2">
    <source>
        <dbReference type="EMBL" id="CDN51022.1"/>
    </source>
</evidence>
<dbReference type="InterPro" id="IPR027843">
    <property type="entry name" value="DUF4440"/>
</dbReference>
<dbReference type="InterPro" id="IPR011944">
    <property type="entry name" value="Steroid_delta5-4_isomerase"/>
</dbReference>
<protein>
    <submittedName>
        <fullName evidence="2">L-asparaginase</fullName>
    </submittedName>
</protein>
<dbReference type="HOGENOM" id="CLU_132147_0_0_5"/>
<dbReference type="OrthoDB" id="120856at2"/>
<sequence>MNFEMSNTDQDAIRTVIADMQAAWNRADFHGYMAGFANPDVIFVSRGRIQKDWQATLEHYIADYGGSPGSQGELAFTNIRIEMLAPDAAQLISDYKLVRPAGNQTGVNTRLMRKRDGKWVIALNHVSQIER</sequence>
<dbReference type="Gene3D" id="3.10.450.50">
    <property type="match status" value="1"/>
</dbReference>
<dbReference type="PATRIC" id="fig|1028800.3.peg.4958"/>
<dbReference type="NCBIfam" id="TIGR02246">
    <property type="entry name" value="SgcJ/EcaC family oxidoreductase"/>
    <property type="match status" value="1"/>
</dbReference>
<reference evidence="3" key="1">
    <citation type="journal article" date="2014" name="BMC Genomics">
        <title>Genome sequencing of two Neorhizobium galegae strains reveals a noeT gene responsible for the unusual acetylation of the nodulation factors.</title>
        <authorList>
            <person name="Osterman J."/>
            <person name="Marsh J."/>
            <person name="Laine P.K."/>
            <person name="Zeng Z."/>
            <person name="Alatalo E."/>
            <person name="Sullivan J.T."/>
            <person name="Young J.P."/>
            <person name="Thomas-Oates J."/>
            <person name="Paulin L."/>
            <person name="Lindstrom K."/>
        </authorList>
    </citation>
    <scope>NUCLEOTIDE SEQUENCE [LARGE SCALE GENOMIC DNA]</scope>
    <source>
        <strain evidence="3">HAMBI 540</strain>
    </source>
</reference>
<keyword evidence="3" id="KW-1185">Reference proteome</keyword>
<proteinExistence type="predicted"/>